<comment type="caution">
    <text evidence="2">The sequence shown here is derived from an EMBL/GenBank/DDBJ whole genome shotgun (WGS) entry which is preliminary data.</text>
</comment>
<dbReference type="Pfam" id="PF13432">
    <property type="entry name" value="TPR_16"/>
    <property type="match status" value="1"/>
</dbReference>
<keyword evidence="3" id="KW-1185">Reference proteome</keyword>
<protein>
    <submittedName>
        <fullName evidence="2">Uncharacterized protein</fullName>
    </submittedName>
</protein>
<evidence type="ECO:0000313" key="3">
    <source>
        <dbReference type="Proteomes" id="UP000265768"/>
    </source>
</evidence>
<gene>
    <name evidence="2" type="ORF">D5H75_14065</name>
</gene>
<evidence type="ECO:0000313" key="2">
    <source>
        <dbReference type="EMBL" id="RJL32631.1"/>
    </source>
</evidence>
<keyword evidence="1" id="KW-0802">TPR repeat</keyword>
<organism evidence="2 3">
    <name type="scientific">Bailinhaonella thermotolerans</name>
    <dbReference type="NCBI Taxonomy" id="1070861"/>
    <lineage>
        <taxon>Bacteria</taxon>
        <taxon>Bacillati</taxon>
        <taxon>Actinomycetota</taxon>
        <taxon>Actinomycetes</taxon>
        <taxon>Streptosporangiales</taxon>
        <taxon>Streptosporangiaceae</taxon>
        <taxon>Bailinhaonella</taxon>
    </lineage>
</organism>
<proteinExistence type="predicted"/>
<dbReference type="SMART" id="SM00028">
    <property type="entry name" value="TPR"/>
    <property type="match status" value="3"/>
</dbReference>
<dbReference type="InterPro" id="IPR011990">
    <property type="entry name" value="TPR-like_helical_dom_sf"/>
</dbReference>
<dbReference type="InterPro" id="IPR019734">
    <property type="entry name" value="TPR_rpt"/>
</dbReference>
<dbReference type="Gene3D" id="1.25.40.10">
    <property type="entry name" value="Tetratricopeptide repeat domain"/>
    <property type="match status" value="1"/>
</dbReference>
<dbReference type="Proteomes" id="UP000265768">
    <property type="component" value="Unassembled WGS sequence"/>
</dbReference>
<dbReference type="EMBL" id="QZEY01000004">
    <property type="protein sequence ID" value="RJL32631.1"/>
    <property type="molecule type" value="Genomic_DNA"/>
</dbReference>
<sequence>MDDPRLQAEGEVSLARLALDDGDVTHAAEHVAAALVFEPGLPEAHELLARLSGAPDGGAGLFPMEEPVFLGTVLARAHLLAARGEHAEALDLLVSAQAHEMGGRWAHVPWVLDPELASRIDPDTLCSLIGSLAAVMPDPLPEGEREPLAPYVQLVRHAVRLYPDHPMLLWAGSMLVRRAGEPGEAAGLAERSYRLEPSMQAAIAAGYAYRNLERWPEAERALVRALEHDPGNLYLHTDIGELLHRAGRLDDGLAWVERALRRDPAHESAFPTARGMRFERDGDVRHLVELANYLREHPGNEHADSVLAVHSAPRDWLGRAPAASEAVVNLLYQVLEKAGDAPATGEAFLSAPEPPSALLAFARVLPGYSIEIQDVPAPDARLTVPEVFEKGAVRSVGRRVWHFEGTRAVPVVPPPSPEAARAVAALAESPWRHLPGAYDQAVRLSALPLDDLLGVLVHPPECPFDRPEVWPQWLRQVQAWACFGIAHHRPDQPWAESDRRRVLIDLAYGPEDWITEAALAALVATAWVNPEARGDVAELVGWRFMAAAEAATTRPVTILDSLRALVLATPDMHPDLRRLAAPAPAPPPERPRSRWRRLFRRR</sequence>
<dbReference type="OrthoDB" id="2493140at2"/>
<dbReference type="SUPFAM" id="SSF48452">
    <property type="entry name" value="TPR-like"/>
    <property type="match status" value="1"/>
</dbReference>
<dbReference type="PROSITE" id="PS50005">
    <property type="entry name" value="TPR"/>
    <property type="match status" value="1"/>
</dbReference>
<dbReference type="AlphaFoldDB" id="A0A3A4AV95"/>
<name>A0A3A4AV95_9ACTN</name>
<reference evidence="2 3" key="1">
    <citation type="submission" date="2018-09" db="EMBL/GenBank/DDBJ databases">
        <title>YIM 75507 draft genome.</title>
        <authorList>
            <person name="Tang S."/>
            <person name="Feng Y."/>
        </authorList>
    </citation>
    <scope>NUCLEOTIDE SEQUENCE [LARGE SCALE GENOMIC DNA]</scope>
    <source>
        <strain evidence="2 3">YIM 75507</strain>
    </source>
</reference>
<accession>A0A3A4AV95</accession>
<evidence type="ECO:0000256" key="1">
    <source>
        <dbReference type="PROSITE-ProRule" id="PRU00339"/>
    </source>
</evidence>
<feature type="repeat" description="TPR" evidence="1">
    <location>
        <begin position="199"/>
        <end position="232"/>
    </location>
</feature>